<keyword evidence="1" id="KW-0472">Membrane</keyword>
<keyword evidence="4" id="KW-1185">Reference proteome</keyword>
<reference evidence="3 4" key="1">
    <citation type="journal article" date="2020" name="Harmful Algae">
        <title>Molecular and morphological characterization of a novel dihydroanatoxin-a producing Microcoleus species (cyanobacteria) from the Russian River, California, USA.</title>
        <authorList>
            <person name="Conklin K.Y."/>
            <person name="Stancheva R."/>
            <person name="Otten T.G."/>
            <person name="Fadness R."/>
            <person name="Boyer G.L."/>
            <person name="Read B."/>
            <person name="Zhang X."/>
            <person name="Sheath R.G."/>
        </authorList>
    </citation>
    <scope>NUCLEOTIDE SEQUENCE [LARGE SCALE GENOMIC DNA]</scope>
    <source>
        <strain evidence="3 4">PTRS2</strain>
    </source>
</reference>
<dbReference type="Gene3D" id="3.40.50.410">
    <property type="entry name" value="von Willebrand factor, type A domain"/>
    <property type="match status" value="1"/>
</dbReference>
<dbReference type="RefSeq" id="WP_340541261.1">
    <property type="nucleotide sequence ID" value="NZ_JBBLXS010000037.1"/>
</dbReference>
<dbReference type="InterPro" id="IPR036465">
    <property type="entry name" value="vWFA_dom_sf"/>
</dbReference>
<evidence type="ECO:0000313" key="4">
    <source>
        <dbReference type="Proteomes" id="UP001384579"/>
    </source>
</evidence>
<evidence type="ECO:0000256" key="1">
    <source>
        <dbReference type="SAM" id="Phobius"/>
    </source>
</evidence>
<proteinExistence type="predicted"/>
<evidence type="ECO:0000313" key="3">
    <source>
        <dbReference type="EMBL" id="MEK0184181.1"/>
    </source>
</evidence>
<dbReference type="SUPFAM" id="SSF53300">
    <property type="entry name" value="vWA-like"/>
    <property type="match status" value="1"/>
</dbReference>
<dbReference type="CDD" id="cd00198">
    <property type="entry name" value="vWFA"/>
    <property type="match status" value="1"/>
</dbReference>
<comment type="caution">
    <text evidence="3">The sequence shown here is derived from an EMBL/GenBank/DDBJ whole genome shotgun (WGS) entry which is preliminary data.</text>
</comment>
<evidence type="ECO:0000259" key="2">
    <source>
        <dbReference type="PROSITE" id="PS50234"/>
    </source>
</evidence>
<gene>
    <name evidence="3" type="ORF">WMG39_04875</name>
</gene>
<name>A0ABU8YIJ5_9CYAN</name>
<dbReference type="Proteomes" id="UP001384579">
    <property type="component" value="Unassembled WGS sequence"/>
</dbReference>
<protein>
    <submittedName>
        <fullName evidence="3">VWA domain-containing protein</fullName>
    </submittedName>
</protein>
<dbReference type="InterPro" id="IPR002035">
    <property type="entry name" value="VWF_A"/>
</dbReference>
<keyword evidence="1" id="KW-1133">Transmembrane helix</keyword>
<sequence length="435" mass="48034">MNRNSTDLFTTIASLTHKLSLSALLAFSLGNPAWSQVKTAEIVGKPTVEEDRVTVRIKVKDANDKPVMGLQDTNFSLIVDRKPLEFRGKDWKSPDETIPPPAFIIVLLDYSGSMQQKDSQGTSKIEGAMKAIREFTTELGNRCPKNSIVECPKPQVSIVPFGDPGPNCPGNPVNQEVLNKFFAAGDFKLNNYLEFLAGQKPCASTNIYEPLSKSIQFLANEGDPRFFVPEDSDLPKPRLSVVVLSDGYHNKPNEERDFNNLLTLLKRNEKITVHTLGYGFTPAQLGQKYGLGRPAQRSDIGKGDRKVPEEEFVDENRLAEIAKVTGGIAEFSPNSQAVAEKLKLFMNALLGEYQISYQQPDAERGSKHDVGVIIQSDDASKVQSELVSYTIAVFGRSLPLNARIIMLLAVLGVIAAGGVLPFWLWANHLKQEMEN</sequence>
<keyword evidence="1" id="KW-0812">Transmembrane</keyword>
<feature type="domain" description="VWFA" evidence="2">
    <location>
        <begin position="103"/>
        <end position="279"/>
    </location>
</feature>
<feature type="transmembrane region" description="Helical" evidence="1">
    <location>
        <begin position="404"/>
        <end position="426"/>
    </location>
</feature>
<organism evidence="3 4">
    <name type="scientific">Microcoleus anatoxicus PTRS2</name>
    <dbReference type="NCBI Taxonomy" id="2705321"/>
    <lineage>
        <taxon>Bacteria</taxon>
        <taxon>Bacillati</taxon>
        <taxon>Cyanobacteriota</taxon>
        <taxon>Cyanophyceae</taxon>
        <taxon>Oscillatoriophycideae</taxon>
        <taxon>Oscillatoriales</taxon>
        <taxon>Microcoleaceae</taxon>
        <taxon>Microcoleus</taxon>
        <taxon>Microcoleus anatoxicus</taxon>
    </lineage>
</organism>
<dbReference type="EMBL" id="JBBLXS010000037">
    <property type="protein sequence ID" value="MEK0184181.1"/>
    <property type="molecule type" value="Genomic_DNA"/>
</dbReference>
<accession>A0ABU8YIJ5</accession>
<dbReference type="PROSITE" id="PS50234">
    <property type="entry name" value="VWFA"/>
    <property type="match status" value="1"/>
</dbReference>